<dbReference type="SUPFAM" id="SSF55874">
    <property type="entry name" value="ATPase domain of HSP90 chaperone/DNA topoisomerase II/histidine kinase"/>
    <property type="match status" value="1"/>
</dbReference>
<dbReference type="InterPro" id="IPR050398">
    <property type="entry name" value="HssS/ArlS-like"/>
</dbReference>
<comment type="catalytic activity">
    <reaction evidence="1">
        <text>ATP + protein L-histidine = ADP + protein N-phospho-L-histidine.</text>
        <dbReference type="EC" id="2.7.13.3"/>
    </reaction>
</comment>
<evidence type="ECO:0000256" key="7">
    <source>
        <dbReference type="ARBA" id="ARBA00022692"/>
    </source>
</evidence>
<keyword evidence="14 17" id="KW-0472">Membrane</keyword>
<dbReference type="InterPro" id="IPR003661">
    <property type="entry name" value="HisK_dim/P_dom"/>
</dbReference>
<accession>A0A229P2B9</accession>
<dbReference type="PROSITE" id="PS50109">
    <property type="entry name" value="HIS_KIN"/>
    <property type="match status" value="1"/>
</dbReference>
<dbReference type="GO" id="GO:0005524">
    <property type="term" value="F:ATP binding"/>
    <property type="evidence" value="ECO:0007669"/>
    <property type="project" value="UniProtKB-KW"/>
</dbReference>
<dbReference type="EC" id="2.7.13.3" evidence="3"/>
<dbReference type="GO" id="GO:0005886">
    <property type="term" value="C:plasma membrane"/>
    <property type="evidence" value="ECO:0007669"/>
    <property type="project" value="UniProtKB-SubCell"/>
</dbReference>
<sequence>MIKTLYVRIILTFLAVIVFSLFSSFFIGLFVFQKDIDWMGQDDMIAAGEEMIQLYEQTKPNDREAFIERLVKISAYPIQLYDVSGDSTFHGLDNTARIEVNSEAVQQVLRGEYYRSPGKEQTFVGLPVLFDGESHAMFMQFSPQNEMILNRMMMLVLLLGLIIGSLCTLIGARYLVKPILALTLATKRLAKGDFEVELKTKRVDEIGALTQSFNEMASELKQLEQMRQDFVSNVSHEIQTPLTSISGFALAMKNSSLVAEIDRNYYLDIIISESGRLSRLSDNLLKLASLDSEHHPFDAIVYDLDEQLRQIVVTCEPQWSAKSILLDLEMANALKITADRDQLNQVWMNVLGNSIKFTPAGGHIKIGMTLSGNEVVVTICDTGIGVAPEQLEYVFQRFYKTDRSRNRSIGGNGLGLAITQKIVTLHNGTIEMTSQAGQGTTVVVRLPFSGDVKTNR</sequence>
<evidence type="ECO:0000313" key="21">
    <source>
        <dbReference type="Proteomes" id="UP000215145"/>
    </source>
</evidence>
<dbReference type="SMART" id="SM00388">
    <property type="entry name" value="HisKA"/>
    <property type="match status" value="1"/>
</dbReference>
<dbReference type="FunFam" id="3.30.565.10:FF:000006">
    <property type="entry name" value="Sensor histidine kinase WalK"/>
    <property type="match status" value="1"/>
</dbReference>
<keyword evidence="13" id="KW-0843">Virulence</keyword>
<gene>
    <name evidence="20" type="ORF">CGZ75_05920</name>
</gene>
<evidence type="ECO:0000256" key="11">
    <source>
        <dbReference type="ARBA" id="ARBA00022989"/>
    </source>
</evidence>
<evidence type="ECO:0000256" key="15">
    <source>
        <dbReference type="ARBA" id="ARBA00037219"/>
    </source>
</evidence>
<dbReference type="Gene3D" id="6.10.340.10">
    <property type="match status" value="1"/>
</dbReference>
<reference evidence="20 21" key="1">
    <citation type="submission" date="2017-07" db="EMBL/GenBank/DDBJ databases">
        <title>Paenibacillus herberti R33 genome sequencing and assembly.</title>
        <authorList>
            <person name="Su W."/>
        </authorList>
    </citation>
    <scope>NUCLEOTIDE SEQUENCE [LARGE SCALE GENOMIC DNA]</scope>
    <source>
        <strain evidence="20 21">R33</strain>
    </source>
</reference>
<evidence type="ECO:0000256" key="5">
    <source>
        <dbReference type="ARBA" id="ARBA00022553"/>
    </source>
</evidence>
<evidence type="ECO:0000256" key="12">
    <source>
        <dbReference type="ARBA" id="ARBA00023012"/>
    </source>
</evidence>
<dbReference type="SUPFAM" id="SSF47384">
    <property type="entry name" value="Homodimeric domain of signal transducing histidine kinase"/>
    <property type="match status" value="1"/>
</dbReference>
<evidence type="ECO:0000259" key="18">
    <source>
        <dbReference type="PROSITE" id="PS50109"/>
    </source>
</evidence>
<proteinExistence type="predicted"/>
<dbReference type="PANTHER" id="PTHR45528:SF11">
    <property type="entry name" value="HISTIDINE KINASE"/>
    <property type="match status" value="1"/>
</dbReference>
<evidence type="ECO:0000256" key="8">
    <source>
        <dbReference type="ARBA" id="ARBA00022741"/>
    </source>
</evidence>
<dbReference type="AlphaFoldDB" id="A0A229P2B9"/>
<feature type="domain" description="Histidine kinase" evidence="18">
    <location>
        <begin position="233"/>
        <end position="450"/>
    </location>
</feature>
<name>A0A229P2B9_9BACL</name>
<evidence type="ECO:0000313" key="20">
    <source>
        <dbReference type="EMBL" id="OXM16227.1"/>
    </source>
</evidence>
<keyword evidence="8" id="KW-0547">Nucleotide-binding</keyword>
<evidence type="ECO:0000256" key="10">
    <source>
        <dbReference type="ARBA" id="ARBA00022840"/>
    </source>
</evidence>
<protein>
    <recommendedName>
        <fullName evidence="16">Heme sensor protein HssS</fullName>
        <ecNumber evidence="3">2.7.13.3</ecNumber>
    </recommendedName>
</protein>
<keyword evidence="6" id="KW-0808">Transferase</keyword>
<dbReference type="InterPro" id="IPR003660">
    <property type="entry name" value="HAMP_dom"/>
</dbReference>
<dbReference type="InterPro" id="IPR036890">
    <property type="entry name" value="HATPase_C_sf"/>
</dbReference>
<dbReference type="Proteomes" id="UP000215145">
    <property type="component" value="Unassembled WGS sequence"/>
</dbReference>
<dbReference type="CDD" id="cd06225">
    <property type="entry name" value="HAMP"/>
    <property type="match status" value="1"/>
</dbReference>
<dbReference type="Pfam" id="PF00672">
    <property type="entry name" value="HAMP"/>
    <property type="match status" value="1"/>
</dbReference>
<feature type="transmembrane region" description="Helical" evidence="17">
    <location>
        <begin position="155"/>
        <end position="176"/>
    </location>
</feature>
<dbReference type="Gene3D" id="1.10.287.130">
    <property type="match status" value="1"/>
</dbReference>
<evidence type="ECO:0000256" key="14">
    <source>
        <dbReference type="ARBA" id="ARBA00023136"/>
    </source>
</evidence>
<dbReference type="SUPFAM" id="SSF158472">
    <property type="entry name" value="HAMP domain-like"/>
    <property type="match status" value="1"/>
</dbReference>
<evidence type="ECO:0000256" key="13">
    <source>
        <dbReference type="ARBA" id="ARBA00023026"/>
    </source>
</evidence>
<dbReference type="SMART" id="SM00387">
    <property type="entry name" value="HATPase_c"/>
    <property type="match status" value="1"/>
</dbReference>
<dbReference type="OrthoDB" id="9813151at2"/>
<keyword evidence="21" id="KW-1185">Reference proteome</keyword>
<evidence type="ECO:0000256" key="9">
    <source>
        <dbReference type="ARBA" id="ARBA00022777"/>
    </source>
</evidence>
<evidence type="ECO:0000256" key="6">
    <source>
        <dbReference type="ARBA" id="ARBA00022679"/>
    </source>
</evidence>
<dbReference type="Pfam" id="PF02518">
    <property type="entry name" value="HATPase_c"/>
    <property type="match status" value="1"/>
</dbReference>
<comment type="subcellular location">
    <subcellularLocation>
        <location evidence="2">Cell membrane</location>
        <topology evidence="2">Multi-pass membrane protein</topology>
    </subcellularLocation>
</comment>
<keyword evidence="10" id="KW-0067">ATP-binding</keyword>
<keyword evidence="7 17" id="KW-0812">Transmembrane</keyword>
<comment type="caution">
    <text evidence="20">The sequence shown here is derived from an EMBL/GenBank/DDBJ whole genome shotgun (WGS) entry which is preliminary data.</text>
</comment>
<dbReference type="EMBL" id="NMUQ01000001">
    <property type="protein sequence ID" value="OXM16227.1"/>
    <property type="molecule type" value="Genomic_DNA"/>
</dbReference>
<dbReference type="PROSITE" id="PS50885">
    <property type="entry name" value="HAMP"/>
    <property type="match status" value="1"/>
</dbReference>
<keyword evidence="12" id="KW-0902">Two-component regulatory system</keyword>
<keyword evidence="11 17" id="KW-1133">Transmembrane helix</keyword>
<comment type="function">
    <text evidence="15">Member of the two-component regulatory system HssS/HssR involved in intracellular heme homeostasis and tempering of staphylococcal virulence. HssS functions as a heme sensor histidine kinase which is autophosphorylated at a histidine residue and transfers its phosphate group to an aspartate residue of HssR. HssR/HssS activates the expression of hrtAB, an efflux pump, in response to extracellular heme, hemin, hemoglobin or blood.</text>
</comment>
<keyword evidence="9 20" id="KW-0418">Kinase</keyword>
<dbReference type="InterPro" id="IPR003594">
    <property type="entry name" value="HATPase_dom"/>
</dbReference>
<dbReference type="PRINTS" id="PR00344">
    <property type="entry name" value="BCTRLSENSOR"/>
</dbReference>
<dbReference type="Gene3D" id="3.30.565.10">
    <property type="entry name" value="Histidine kinase-like ATPase, C-terminal domain"/>
    <property type="match status" value="1"/>
</dbReference>
<evidence type="ECO:0000256" key="2">
    <source>
        <dbReference type="ARBA" id="ARBA00004651"/>
    </source>
</evidence>
<dbReference type="Pfam" id="PF00512">
    <property type="entry name" value="HisKA"/>
    <property type="match status" value="1"/>
</dbReference>
<dbReference type="RefSeq" id="WP_089523311.1">
    <property type="nucleotide sequence ID" value="NZ_NMUQ01000001.1"/>
</dbReference>
<evidence type="ECO:0000256" key="17">
    <source>
        <dbReference type="SAM" id="Phobius"/>
    </source>
</evidence>
<evidence type="ECO:0000256" key="1">
    <source>
        <dbReference type="ARBA" id="ARBA00000085"/>
    </source>
</evidence>
<evidence type="ECO:0000256" key="4">
    <source>
        <dbReference type="ARBA" id="ARBA00022475"/>
    </source>
</evidence>
<evidence type="ECO:0000256" key="3">
    <source>
        <dbReference type="ARBA" id="ARBA00012438"/>
    </source>
</evidence>
<keyword evidence="5" id="KW-0597">Phosphoprotein</keyword>
<dbReference type="GO" id="GO:0000155">
    <property type="term" value="F:phosphorelay sensor kinase activity"/>
    <property type="evidence" value="ECO:0007669"/>
    <property type="project" value="InterPro"/>
</dbReference>
<dbReference type="SMART" id="SM00304">
    <property type="entry name" value="HAMP"/>
    <property type="match status" value="1"/>
</dbReference>
<feature type="transmembrane region" description="Helical" evidence="17">
    <location>
        <begin position="6"/>
        <end position="32"/>
    </location>
</feature>
<organism evidence="20 21">
    <name type="scientific">Paenibacillus herberti</name>
    <dbReference type="NCBI Taxonomy" id="1619309"/>
    <lineage>
        <taxon>Bacteria</taxon>
        <taxon>Bacillati</taxon>
        <taxon>Bacillota</taxon>
        <taxon>Bacilli</taxon>
        <taxon>Bacillales</taxon>
        <taxon>Paenibacillaceae</taxon>
        <taxon>Paenibacillus</taxon>
    </lineage>
</organism>
<dbReference type="PANTHER" id="PTHR45528">
    <property type="entry name" value="SENSOR HISTIDINE KINASE CPXA"/>
    <property type="match status" value="1"/>
</dbReference>
<dbReference type="InterPro" id="IPR036097">
    <property type="entry name" value="HisK_dim/P_sf"/>
</dbReference>
<evidence type="ECO:0000259" key="19">
    <source>
        <dbReference type="PROSITE" id="PS50885"/>
    </source>
</evidence>
<dbReference type="CDD" id="cd00082">
    <property type="entry name" value="HisKA"/>
    <property type="match status" value="1"/>
</dbReference>
<dbReference type="InterPro" id="IPR004358">
    <property type="entry name" value="Sig_transdc_His_kin-like_C"/>
</dbReference>
<dbReference type="InterPro" id="IPR005467">
    <property type="entry name" value="His_kinase_dom"/>
</dbReference>
<dbReference type="FunFam" id="1.10.287.130:FF:000001">
    <property type="entry name" value="Two-component sensor histidine kinase"/>
    <property type="match status" value="1"/>
</dbReference>
<feature type="domain" description="HAMP" evidence="19">
    <location>
        <begin position="173"/>
        <end position="225"/>
    </location>
</feature>
<keyword evidence="4" id="KW-1003">Cell membrane</keyword>
<evidence type="ECO:0000256" key="16">
    <source>
        <dbReference type="ARBA" id="ARBA00040841"/>
    </source>
</evidence>